<evidence type="ECO:0000256" key="1">
    <source>
        <dbReference type="SAM" id="MobiDB-lite"/>
    </source>
</evidence>
<feature type="region of interest" description="Disordered" evidence="1">
    <location>
        <begin position="52"/>
        <end position="85"/>
    </location>
</feature>
<dbReference type="Gene3D" id="3.60.10.10">
    <property type="entry name" value="Endonuclease/exonuclease/phosphatase"/>
    <property type="match status" value="1"/>
</dbReference>
<evidence type="ECO:0000313" key="3">
    <source>
        <dbReference type="WBParaSite" id="maker-unitig_27425-snap-gene-0.3-mRNA-1"/>
    </source>
</evidence>
<name>A0A1I8FC55_9PLAT</name>
<reference evidence="3" key="1">
    <citation type="submission" date="2016-11" db="UniProtKB">
        <authorList>
            <consortium name="WormBaseParasite"/>
        </authorList>
    </citation>
    <scope>IDENTIFICATION</scope>
</reference>
<dbReference type="InterPro" id="IPR036691">
    <property type="entry name" value="Endo/exonu/phosph_ase_sf"/>
</dbReference>
<dbReference type="AlphaFoldDB" id="A0A1I8FC55"/>
<accession>A0A1I8FC55</accession>
<sequence length="146" mass="16556">TLRYVIWSGDLNFRVRTGYVAIVAQRVDRVLTASVPGRGDIRFPPTLSSISNSDVYDTSNKQRVPSYTGPSSLSLQTTRDRNGDRLQQHPRVALLRPSTRNMRSSIATIRPGVDSIHWLTVDFDMTSTSGPRRRVLSWTVWIGRQR</sequence>
<feature type="compositionally biased region" description="Polar residues" evidence="1">
    <location>
        <begin position="52"/>
        <end position="77"/>
    </location>
</feature>
<proteinExistence type="predicted"/>
<evidence type="ECO:0000313" key="2">
    <source>
        <dbReference type="Proteomes" id="UP000095280"/>
    </source>
</evidence>
<dbReference type="WBParaSite" id="maker-unitig_27425-snap-gene-0.3-mRNA-1">
    <property type="protein sequence ID" value="maker-unitig_27425-snap-gene-0.3-mRNA-1"/>
    <property type="gene ID" value="maker-unitig_27425-snap-gene-0.3"/>
</dbReference>
<protein>
    <submittedName>
        <fullName evidence="3">IPPc domain-containing protein</fullName>
    </submittedName>
</protein>
<dbReference type="Proteomes" id="UP000095280">
    <property type="component" value="Unplaced"/>
</dbReference>
<keyword evidence="2" id="KW-1185">Reference proteome</keyword>
<organism evidence="2 3">
    <name type="scientific">Macrostomum lignano</name>
    <dbReference type="NCBI Taxonomy" id="282301"/>
    <lineage>
        <taxon>Eukaryota</taxon>
        <taxon>Metazoa</taxon>
        <taxon>Spiralia</taxon>
        <taxon>Lophotrochozoa</taxon>
        <taxon>Platyhelminthes</taxon>
        <taxon>Rhabditophora</taxon>
        <taxon>Macrostomorpha</taxon>
        <taxon>Macrostomida</taxon>
        <taxon>Macrostomidae</taxon>
        <taxon>Macrostomum</taxon>
    </lineage>
</organism>